<dbReference type="Proteomes" id="UP001199469">
    <property type="component" value="Unassembled WGS sequence"/>
</dbReference>
<proteinExistence type="predicted"/>
<accession>A0ABS8PAP8</accession>
<reference evidence="1 2" key="1">
    <citation type="submission" date="2021-11" db="EMBL/GenBank/DDBJ databases">
        <title>Draft genome sequence of Actinomycetospora sp. SF1 isolated from the rhizosphere soil.</title>
        <authorList>
            <person name="Duangmal K."/>
            <person name="Chantavorakit T."/>
        </authorList>
    </citation>
    <scope>NUCLEOTIDE SEQUENCE [LARGE SCALE GENOMIC DNA]</scope>
    <source>
        <strain evidence="1 2">TBRC 5722</strain>
    </source>
</reference>
<keyword evidence="2" id="KW-1185">Reference proteome</keyword>
<comment type="caution">
    <text evidence="1">The sequence shown here is derived from an EMBL/GenBank/DDBJ whole genome shotgun (WGS) entry which is preliminary data.</text>
</comment>
<dbReference type="PANTHER" id="PTHR11941">
    <property type="entry name" value="ENOYL-COA HYDRATASE-RELATED"/>
    <property type="match status" value="1"/>
</dbReference>
<dbReference type="EMBL" id="JAJNDB010000002">
    <property type="protein sequence ID" value="MCD2194600.1"/>
    <property type="molecule type" value="Genomic_DNA"/>
</dbReference>
<organism evidence="1 2">
    <name type="scientific">Actinomycetospora endophytica</name>
    <dbReference type="NCBI Taxonomy" id="2291215"/>
    <lineage>
        <taxon>Bacteria</taxon>
        <taxon>Bacillati</taxon>
        <taxon>Actinomycetota</taxon>
        <taxon>Actinomycetes</taxon>
        <taxon>Pseudonocardiales</taxon>
        <taxon>Pseudonocardiaceae</taxon>
        <taxon>Actinomycetospora</taxon>
    </lineage>
</organism>
<name>A0ABS8PAP8_9PSEU</name>
<dbReference type="Gene3D" id="3.90.226.10">
    <property type="entry name" value="2-enoyl-CoA Hydratase, Chain A, domain 1"/>
    <property type="match status" value="1"/>
</dbReference>
<protein>
    <submittedName>
        <fullName evidence="1">Enoyl-CoA hydratase/isomerase family protein</fullName>
    </submittedName>
</protein>
<sequence length="253" mass="26218">MDEPVHAEVDGPVGRITLNRPHARNAVTVELGRALHDAVVDLAGRTRVLLIRGAGGHFSAGGDFAEVSALRAEGPDALRPLFENFGAACAVIGEVGVPVVAAVEGYALAGGFELLQSCDVVVVREDAKIADNHLNFGQVPGGGSSQRLPRLVGRSRALAHILTGDRISGTDLLAWGLAHRAASAEDFDAVVDEVVENLASKDPAALARAKRLVRDGLELPLAEGLAAEREAVVDHLGGDSAAAGIAAFDARTR</sequence>
<dbReference type="InterPro" id="IPR029045">
    <property type="entry name" value="ClpP/crotonase-like_dom_sf"/>
</dbReference>
<dbReference type="Pfam" id="PF00378">
    <property type="entry name" value="ECH_1"/>
    <property type="match status" value="1"/>
</dbReference>
<gene>
    <name evidence="1" type="ORF">LQ327_14600</name>
</gene>
<dbReference type="CDD" id="cd06558">
    <property type="entry name" value="crotonase-like"/>
    <property type="match status" value="1"/>
</dbReference>
<evidence type="ECO:0000313" key="1">
    <source>
        <dbReference type="EMBL" id="MCD2194600.1"/>
    </source>
</evidence>
<dbReference type="InterPro" id="IPR001753">
    <property type="entry name" value="Enoyl-CoA_hydra/iso"/>
</dbReference>
<dbReference type="RefSeq" id="WP_230734710.1">
    <property type="nucleotide sequence ID" value="NZ_JAJNDB010000002.1"/>
</dbReference>
<dbReference type="SUPFAM" id="SSF52096">
    <property type="entry name" value="ClpP/crotonase"/>
    <property type="match status" value="1"/>
</dbReference>
<evidence type="ECO:0000313" key="2">
    <source>
        <dbReference type="Proteomes" id="UP001199469"/>
    </source>
</evidence>
<dbReference type="PANTHER" id="PTHR11941:SF54">
    <property type="entry name" value="ENOYL-COA HYDRATASE, MITOCHONDRIAL"/>
    <property type="match status" value="1"/>
</dbReference>